<dbReference type="InterPro" id="IPR009612">
    <property type="entry name" value="IcmF-rel"/>
</dbReference>
<dbReference type="Pfam" id="PF06761">
    <property type="entry name" value="IcmF-related"/>
    <property type="match status" value="1"/>
</dbReference>
<feature type="domain" description="Type VI secretion system component TssM1 helical" evidence="5">
    <location>
        <begin position="882"/>
        <end position="986"/>
    </location>
</feature>
<dbReference type="PANTHER" id="PTHR36153">
    <property type="entry name" value="INNER MEMBRANE PROTEIN-RELATED"/>
    <property type="match status" value="1"/>
</dbReference>
<dbReference type="AlphaFoldDB" id="A0A0C4YMP2"/>
<evidence type="ECO:0000256" key="1">
    <source>
        <dbReference type="SAM" id="MobiDB-lite"/>
    </source>
</evidence>
<dbReference type="PANTHER" id="PTHR36153:SF1">
    <property type="entry name" value="TYPE VI SECRETION SYSTEM COMPONENT TSSM1"/>
    <property type="match status" value="1"/>
</dbReference>
<dbReference type="InterPro" id="IPR048677">
    <property type="entry name" value="TssM1_hel"/>
</dbReference>
<protein>
    <submittedName>
        <fullName evidence="6">Putative membrane protein</fullName>
    </submittedName>
</protein>
<evidence type="ECO:0000313" key="7">
    <source>
        <dbReference type="Proteomes" id="UP000031843"/>
    </source>
</evidence>
<keyword evidence="7" id="KW-1185">Reference proteome</keyword>
<dbReference type="Pfam" id="PF21070">
    <property type="entry name" value="IcmF_helical"/>
    <property type="match status" value="1"/>
</dbReference>
<dbReference type="Proteomes" id="UP000031843">
    <property type="component" value="Chromosome secondary"/>
</dbReference>
<accession>A0A0C4YMP2</accession>
<evidence type="ECO:0000259" key="3">
    <source>
        <dbReference type="Pfam" id="PF06744"/>
    </source>
</evidence>
<sequence>MDLLSLLVLALLAGGGIVIWGERLGIKTPEERGIWLSVAACCTMVLAIIVSFDRLGRWSDAMRTLGKWLRIRRPEMAGTTQAIVLAADAPAKAASRGGEPLRQTLKQQHGLRWRYRQPWLLLTGDDAAIARLLPELAEQGWLITPDAVLLWSKTGKEGWPEADWLKQLYRLRRRRPVDAVIFTTDSATDLQAQRRGAHPDGMRLARIAELLRWSAPVYLLDVAQARTVAHGLMPVIGCELPRQADADAIEGALRTLREQLAQRLVVQLKDGNRDRYMGELSQRLDTRGKALADWIAGWGGRQRWRIAVDGIVFAPYPRPVAGDADVQSSIDLPLWHYLGEAARRRPGRRVGWHPVTVSAIVGLTAIGLWSAGMLMSGVVNSRDMHAARQSVDDFQSAPNPAARLRALIALQQQIERYEYRTQHHAPLATRFGLNRDPAVLAALWKPYAQASRELLVAPVQRDLEASLVDLAQLRTTVLDAATNRVALSGHQALKTYLMLANPERAEPAFLAPQLVRHWSTDARITPGERQDLAERLLTFYAEHLKSNPAGRIEPRPELVAGARQTLLAVIGERNAEDTIYRGVIQAFGESAGSKYPDQTLAALTAGTDPRGLVRAAAIVPGVFTRQAYEGYVAPAIELAARRTEIANDWVLTDGKPLQQQAASRSAEALQAALTEQYFADYAERWQDFMNSLQWEAAPTLPAAIAQLKLMADARQSPVIALMKSLEYQGGAGARKDSLSDTLVARTQDLLGKKPAGPEVAKPDAAGPLGAAFGPVLRLVAQGQLGTNAGTHAGASGDLSLQRFLDRATALRLRLQQVGNSADADAQARQMAQALFQGKGSELADTHAYAQLMAASLGSQWAGMGETLFVRPIAQATQTVLQPAQASLNDAWRQSIAMTWSRSFAGRYPFADTANDASLVELARFLRPHSGLIGSFLGTQLAGVLELQGDQWLPAATGGQAQSFDPAFLNAINTLQRLAAHLLAQGEPQYRFAFRPIPTPGLIDTLLTLDGQTLHYYNQRETWQAMTWPGKTLQDPGTRLQWQTERAGTSKSYEFGGRWGLVRMLERAHIEPVDSANYQLTWQARPEELDGMDGQEALEGPKAGAERQADAHGRTFAEDPDSLTARSAQAPVAADVTYPVRYLMRTEVGQGPLEMLALRGFVLPTRIFVGREPQAAARAVPGPRR</sequence>
<gene>
    <name evidence="6" type="ORF">RR42_s0265</name>
</gene>
<dbReference type="KEGG" id="cbw:RR42_s0265"/>
<feature type="compositionally biased region" description="Basic and acidic residues" evidence="1">
    <location>
        <begin position="1103"/>
        <end position="1116"/>
    </location>
</feature>
<evidence type="ECO:0000259" key="5">
    <source>
        <dbReference type="Pfam" id="PF21070"/>
    </source>
</evidence>
<keyword evidence="2" id="KW-0472">Membrane</keyword>
<feature type="domain" description="IcmF-related" evidence="4">
    <location>
        <begin position="404"/>
        <end position="728"/>
    </location>
</feature>
<keyword evidence="2" id="KW-0812">Transmembrane</keyword>
<organism evidence="6 7">
    <name type="scientific">Cupriavidus basilensis</name>
    <dbReference type="NCBI Taxonomy" id="68895"/>
    <lineage>
        <taxon>Bacteria</taxon>
        <taxon>Pseudomonadati</taxon>
        <taxon>Pseudomonadota</taxon>
        <taxon>Betaproteobacteria</taxon>
        <taxon>Burkholderiales</taxon>
        <taxon>Burkholderiaceae</taxon>
        <taxon>Cupriavidus</taxon>
    </lineage>
</organism>
<evidence type="ECO:0000313" key="6">
    <source>
        <dbReference type="EMBL" id="AJG21861.1"/>
    </source>
</evidence>
<proteinExistence type="predicted"/>
<dbReference type="InterPro" id="IPR053156">
    <property type="entry name" value="T6SS_TssM-like"/>
</dbReference>
<feature type="region of interest" description="Disordered" evidence="1">
    <location>
        <begin position="1091"/>
        <end position="1129"/>
    </location>
</feature>
<feature type="transmembrane region" description="Helical" evidence="2">
    <location>
        <begin position="34"/>
        <end position="52"/>
    </location>
</feature>
<dbReference type="EMBL" id="CP010537">
    <property type="protein sequence ID" value="AJG21861.1"/>
    <property type="molecule type" value="Genomic_DNA"/>
</dbReference>
<evidence type="ECO:0000256" key="2">
    <source>
        <dbReference type="SAM" id="Phobius"/>
    </source>
</evidence>
<dbReference type="RefSeq" id="WP_236702155.1">
    <property type="nucleotide sequence ID" value="NZ_CP010537.1"/>
</dbReference>
<dbReference type="Pfam" id="PF06744">
    <property type="entry name" value="IcmF_C"/>
    <property type="match status" value="1"/>
</dbReference>
<dbReference type="STRING" id="68895.RR42_s0265"/>
<keyword evidence="2" id="KW-1133">Transmembrane helix</keyword>
<reference evidence="6 7" key="1">
    <citation type="journal article" date="2015" name="Genome Announc.">
        <title>Complete Genome Sequence of Cupriavidus basilensis 4G11, Isolated from the Oak Ridge Field Research Center Site.</title>
        <authorList>
            <person name="Ray J."/>
            <person name="Waters R.J."/>
            <person name="Skerker J.M."/>
            <person name="Kuehl J.V."/>
            <person name="Price M.N."/>
            <person name="Huang J."/>
            <person name="Chakraborty R."/>
            <person name="Arkin A.P."/>
            <person name="Deutschbauer A."/>
        </authorList>
    </citation>
    <scope>NUCLEOTIDE SEQUENCE [LARGE SCALE GENOMIC DNA]</scope>
    <source>
        <strain evidence="6">4G11</strain>
    </source>
</reference>
<evidence type="ECO:0000259" key="4">
    <source>
        <dbReference type="Pfam" id="PF06761"/>
    </source>
</evidence>
<feature type="domain" description="Type VI secretion system IcmF C-terminal" evidence="3">
    <location>
        <begin position="991"/>
        <end position="1084"/>
    </location>
</feature>
<name>A0A0C4YMP2_9BURK</name>
<dbReference type="InterPro" id="IPR010623">
    <property type="entry name" value="IcmF_C"/>
</dbReference>